<dbReference type="GO" id="GO:0005737">
    <property type="term" value="C:cytoplasm"/>
    <property type="evidence" value="ECO:0007669"/>
    <property type="project" value="UniProtKB-SubCell"/>
</dbReference>
<dbReference type="GO" id="GO:0004386">
    <property type="term" value="F:helicase activity"/>
    <property type="evidence" value="ECO:0007669"/>
    <property type="project" value="InterPro"/>
</dbReference>
<dbReference type="EMBL" id="KN822962">
    <property type="protein sequence ID" value="KIO31501.1"/>
    <property type="molecule type" value="Genomic_DNA"/>
</dbReference>
<dbReference type="InterPro" id="IPR041677">
    <property type="entry name" value="DNA2/NAM7_AAA_11"/>
</dbReference>
<accession>A0A0C3QRT0</accession>
<feature type="zinc finger region" description="C3H1-type" evidence="8">
    <location>
        <begin position="87"/>
        <end position="115"/>
    </location>
</feature>
<dbReference type="Pfam" id="PF00642">
    <property type="entry name" value="zf-CCCH"/>
    <property type="match status" value="1"/>
</dbReference>
<keyword evidence="5 8" id="KW-0863">Zinc-finger</keyword>
<feature type="compositionally biased region" description="Low complexity" evidence="9">
    <location>
        <begin position="112"/>
        <end position="123"/>
    </location>
</feature>
<keyword evidence="13" id="KW-1185">Reference proteome</keyword>
<keyword evidence="4" id="KW-0677">Repeat</keyword>
<feature type="region of interest" description="Disordered" evidence="9">
    <location>
        <begin position="28"/>
        <end position="83"/>
    </location>
</feature>
<name>A0A0C3QRT0_9AGAM</name>
<dbReference type="PROSITE" id="PS50103">
    <property type="entry name" value="ZF_C3H1"/>
    <property type="match status" value="3"/>
</dbReference>
<dbReference type="SMART" id="SM00438">
    <property type="entry name" value="ZnF_NFX"/>
    <property type="match status" value="5"/>
</dbReference>
<dbReference type="GO" id="GO:0031380">
    <property type="term" value="C:nuclear RNA-directed RNA polymerase complex"/>
    <property type="evidence" value="ECO:0007669"/>
    <property type="project" value="TreeGrafter"/>
</dbReference>
<evidence type="ECO:0000256" key="5">
    <source>
        <dbReference type="ARBA" id="ARBA00022771"/>
    </source>
</evidence>
<evidence type="ECO:0000259" key="10">
    <source>
        <dbReference type="PROSITE" id="PS50103"/>
    </source>
</evidence>
<reference evidence="12 13" key="1">
    <citation type="submission" date="2014-04" db="EMBL/GenBank/DDBJ databases">
        <authorList>
            <consortium name="DOE Joint Genome Institute"/>
            <person name="Kuo A."/>
            <person name="Girlanda M."/>
            <person name="Perotto S."/>
            <person name="Kohler A."/>
            <person name="Nagy L.G."/>
            <person name="Floudas D."/>
            <person name="Copeland A."/>
            <person name="Barry K.W."/>
            <person name="Cichocki N."/>
            <person name="Veneault-Fourrey C."/>
            <person name="LaButti K."/>
            <person name="Lindquist E.A."/>
            <person name="Lipzen A."/>
            <person name="Lundell T."/>
            <person name="Morin E."/>
            <person name="Murat C."/>
            <person name="Sun H."/>
            <person name="Tunlid A."/>
            <person name="Henrissat B."/>
            <person name="Grigoriev I.V."/>
            <person name="Hibbett D.S."/>
            <person name="Martin F."/>
            <person name="Nordberg H.P."/>
            <person name="Cantor M.N."/>
            <person name="Hua S.X."/>
        </authorList>
    </citation>
    <scope>NUCLEOTIDE SEQUENCE [LARGE SCALE GENOMIC DNA]</scope>
    <source>
        <strain evidence="12 13">MUT 4182</strain>
    </source>
</reference>
<dbReference type="PANTHER" id="PTHR10887">
    <property type="entry name" value="DNA2/NAM7 HELICASE FAMILY"/>
    <property type="match status" value="1"/>
</dbReference>
<dbReference type="Gene3D" id="4.10.1000.10">
    <property type="entry name" value="Zinc finger, CCCH-type"/>
    <property type="match status" value="1"/>
</dbReference>
<dbReference type="SMART" id="SM00356">
    <property type="entry name" value="ZnF_C3H1"/>
    <property type="match status" value="3"/>
</dbReference>
<evidence type="ECO:0000313" key="13">
    <source>
        <dbReference type="Proteomes" id="UP000054248"/>
    </source>
</evidence>
<dbReference type="HOGENOM" id="CLU_001490_4_0_1"/>
<dbReference type="InterPro" id="IPR046439">
    <property type="entry name" value="ZF_RZ_dom"/>
</dbReference>
<feature type="domain" description="C3H1-type" evidence="10">
    <location>
        <begin position="3"/>
        <end position="30"/>
    </location>
</feature>
<protein>
    <recommendedName>
        <fullName evidence="14">P-loop containing nucleoside triphosphate hydrolase protein</fullName>
    </recommendedName>
</protein>
<dbReference type="InterPro" id="IPR027417">
    <property type="entry name" value="P-loop_NTPase"/>
</dbReference>
<dbReference type="FunFam" id="3.40.50.300:FF:001660">
    <property type="entry name" value="NF-X1 finger and helicase protein, putative"/>
    <property type="match status" value="1"/>
</dbReference>
<evidence type="ECO:0000259" key="11">
    <source>
        <dbReference type="PROSITE" id="PS51981"/>
    </source>
</evidence>
<dbReference type="SUPFAM" id="SSF52540">
    <property type="entry name" value="P-loop containing nucleoside triphosphate hydrolases"/>
    <property type="match status" value="1"/>
</dbReference>
<feature type="zinc finger region" description="C3H1-type" evidence="8">
    <location>
        <begin position="3"/>
        <end position="30"/>
    </location>
</feature>
<feature type="compositionally biased region" description="Acidic residues" evidence="9">
    <location>
        <begin position="1042"/>
        <end position="1054"/>
    </location>
</feature>
<gene>
    <name evidence="12" type="ORF">M407DRAFT_219288</name>
</gene>
<keyword evidence="3 8" id="KW-0479">Metal-binding</keyword>
<evidence type="ECO:0000256" key="9">
    <source>
        <dbReference type="SAM" id="MobiDB-lite"/>
    </source>
</evidence>
<feature type="zinc finger region" description="C3H1-type" evidence="8">
    <location>
        <begin position="138"/>
        <end position="166"/>
    </location>
</feature>
<dbReference type="Proteomes" id="UP000054248">
    <property type="component" value="Unassembled WGS sequence"/>
</dbReference>
<dbReference type="SUPFAM" id="SSF57184">
    <property type="entry name" value="Growth factor receptor domain"/>
    <property type="match status" value="1"/>
</dbReference>
<evidence type="ECO:0000256" key="2">
    <source>
        <dbReference type="ARBA" id="ARBA00022490"/>
    </source>
</evidence>
<reference evidence="13" key="2">
    <citation type="submission" date="2015-01" db="EMBL/GenBank/DDBJ databases">
        <title>Evolutionary Origins and Diversification of the Mycorrhizal Mutualists.</title>
        <authorList>
            <consortium name="DOE Joint Genome Institute"/>
            <consortium name="Mycorrhizal Genomics Consortium"/>
            <person name="Kohler A."/>
            <person name="Kuo A."/>
            <person name="Nagy L.G."/>
            <person name="Floudas D."/>
            <person name="Copeland A."/>
            <person name="Barry K.W."/>
            <person name="Cichocki N."/>
            <person name="Veneault-Fourrey C."/>
            <person name="LaButti K."/>
            <person name="Lindquist E.A."/>
            <person name="Lipzen A."/>
            <person name="Lundell T."/>
            <person name="Morin E."/>
            <person name="Murat C."/>
            <person name="Riley R."/>
            <person name="Ohm R."/>
            <person name="Sun H."/>
            <person name="Tunlid A."/>
            <person name="Henrissat B."/>
            <person name="Grigoriev I.V."/>
            <person name="Hibbett D.S."/>
            <person name="Martin F."/>
        </authorList>
    </citation>
    <scope>NUCLEOTIDE SEQUENCE [LARGE SCALE GENOMIC DNA]</scope>
    <source>
        <strain evidence="13">MUT 4182</strain>
    </source>
</reference>
<sequence>MPPKQRRLCDFNQRGHCRLGDSCKFLHASVDEPTSPPQTPKTPKTPRTPKPQSFPAANQTPATPSSRRQSAPPPTTPVTPANRYVADLPRNTCRSFWDTGKCDRGHSCKFQHISRSQSSQPQSTPQPVPPAANRFVADLPRNTCRTYWETGKCDRGYDCKFEHKSRPQPSQPKSISRTVPLVLGALIEEYLDRYVSGFSDGFALNSFNPGQVHNKVKPFIQDGSEFRTSQETYHFASILDSVHEYNDEWASQTLTSLSQPSKEGILRIQDILLHESVSSEAAKPDDLSFQRAYLPVLGYISSRWVLRSTLRRNINALYGLLHHSFEEIDRVLQSCIGSCMERKSFSDSSASVSGLRVFSTVAKCLFEYATHFKNAVSQHPCFADLVSNLVEWSEIWAVGVCSSPPQFNDPITDWSKDSKSIVIERMKKSVDALYDVVARAEGSTLRPSQRKAEGVGREPENQSLVDKLQMTYDGPGIHHEGGVPRHDNDDEDVARVQVVPTHGELTCSDDPYLPANIPGARHHLPGDSMERLVDIQFRLLREELIAPIRTSLLQVLDDFQKPPNAKTQLSTLLEKNGGLYRTQSGADSVMFSMYTGVKFKNIDCDLKWGLAVNVEFDTPHGHARNPSGAKRTAYWESVGRKRLMQGGLIGLLWVSPNTSGHDTKFYLGAITSFADDLKKSAVASPDTLDLKISFFDSEAEVRILNALHKRRPDEEGIKVLIEAPIMFESIRPFLESLQSPERPPPSIPFARYIAHPDSGDLSDVEIDPPAYATPRFEFKLGCLFDSDQPVNLSLRPNDSVSVQNARDALKDSRLDPSQADAMVNVLTSEVSLIQGPPGTGKSFTGVELLRVLISSGVRPVLLIAFTNHALDNIITHVLQKGITKKIIRLGARSNDPTVSQYTLENILKTKPPSQADKAARQARQKVKTLQGSFTRLMSTVIAETADESQYLEYLQQHLPGHFNALYTPPAWVQQVFDQSKGWQKVSSHGYESQGLLDFWRNGEDLAFLTPPPVHDQSYPGEGTRAGRGRRSGRRYNDLAVDGSEEEEDEALTEPEEEDWASRMAAFFARHDLEEFPTIPVGVRDLRRLHKDANVWGMSVDERTRIFEHWNNCIRELAWDDQKEEFNQLKNRHAEARKVLSQVVDRGKVELFSKADLICCTTNGAAKLANLLKSVGPKVLLVEEAGQVLEAHILSSLVPSIEHLILIGDPLQLRPTIENYHLSMDHPRTGKIFRFDQSLMERLFKMGLHMSQLDVQRRMRPQIANLVRETLYPALKDHELVQSPPKIRGMARDVFFLDHRHAEESGGDESASKTNAYEAKMIKDLVLYFLKQGKYTRTGDIVVLCAYLGQLAKVRKLLSNEVATVIDERDAVQLINHEDNDEAAEILVDSAEQVQVSKRILLRTVDNFQGEEGTIVILSLVRNSGDNPKAGRKIGFLKSTNRVNVALSRAREGLYILGNSEDLLASKSEMWSSVIDQLQRNDQIGPAFPLACSRHPNNVVEVSKPGQISIHAPDGGCLEDCNSRLKCGHRCPLKCHPDDPQHRAVRCASPCVKFCSRGHPCRKECSEPCGDCDHSTGFKFPCTHIGTVRCHQIDHPENLRCSLLVPKSVPHCGHLVVMACSDDANEVLCQLLCGRIMACCGRICPNQCGNCHAINDGDVFLKHADHPCGKALYCGHACSGICTPDHNCADFPCKASCQQKCPHHACDQPCTSPCAPCMEPCDWECEHQDPCPVVCGAPCARLPCDLRCDKYLQCGHRCPSVCGEPCDVQICPLCADEDSQNQVVDVIAGRQLFEIDPEEEELDSLLITLACGHIFTVATLDRTCELEKYYTRTRGKWSSIAPPPPGLQRPPTCPECRQPIKSLRYGRVFKRADLDMSEQNVATTCQRTLRLIQDRVLKFDLTKFSKDLEKGLAKIPPTQLPVGRAEPEIELELRERNTIRPSEPLPIPSKRFRKNSKELRRLPKPIVDLWAKAVRRLLGYYDEASQVASTKSSHARAYEAAVSTLYRQYLSELDQTGELSGAITPEDMALGLARKHCGLPASPKADAQFRVEACWQTFNIRFHMVALAQKVADSLAKSQVAEKVQSLWADMIEDIIHTVERDASLTIEEAKKSQSNRQLVRTVLFLLEARYQAFSHRVDRYLDPTQLNKLKAEARNGCSQAKAMMVQYSRQFQEAMDLRPSDQKWLKDNYSVPAEAIIAKWSEILGQLDGRASYSQVTDAEKRGIVKALMGGFRRIQTREQFFQCPNGHVCANTECVDTTEGSRCPECNSTIGGALHNSNASSSRATDL</sequence>
<dbReference type="Pfam" id="PF13086">
    <property type="entry name" value="AAA_11"/>
    <property type="match status" value="1"/>
</dbReference>
<dbReference type="CDD" id="cd06008">
    <property type="entry name" value="NF-X1-zinc-finger"/>
    <property type="match status" value="1"/>
</dbReference>
<keyword evidence="6 8" id="KW-0862">Zinc</keyword>
<proteinExistence type="predicted"/>
<dbReference type="InterPro" id="IPR009030">
    <property type="entry name" value="Growth_fac_rcpt_cys_sf"/>
</dbReference>
<dbReference type="GO" id="GO:0031048">
    <property type="term" value="P:regulatory ncRNA-mediated heterochromatin formation"/>
    <property type="evidence" value="ECO:0007669"/>
    <property type="project" value="TreeGrafter"/>
</dbReference>
<dbReference type="InterPro" id="IPR045055">
    <property type="entry name" value="DNA2/NAM7-like"/>
</dbReference>
<dbReference type="InterPro" id="IPR047187">
    <property type="entry name" value="SF1_C_Upf1"/>
</dbReference>
<evidence type="ECO:0000256" key="8">
    <source>
        <dbReference type="PROSITE-ProRule" id="PRU00723"/>
    </source>
</evidence>
<feature type="region of interest" description="Disordered" evidence="9">
    <location>
        <begin position="112"/>
        <end position="133"/>
    </location>
</feature>
<dbReference type="InterPro" id="IPR000571">
    <property type="entry name" value="Znf_CCCH"/>
</dbReference>
<evidence type="ECO:0000256" key="3">
    <source>
        <dbReference type="ARBA" id="ARBA00022723"/>
    </source>
</evidence>
<dbReference type="OrthoDB" id="2423195at2759"/>
<dbReference type="GO" id="GO:0008270">
    <property type="term" value="F:zinc ion binding"/>
    <property type="evidence" value="ECO:0007669"/>
    <property type="project" value="UniProtKB-KW"/>
</dbReference>
<dbReference type="PANTHER" id="PTHR10887:SF341">
    <property type="entry name" value="NFX1-TYPE ZINC FINGER-CONTAINING PROTEIN 1"/>
    <property type="match status" value="1"/>
</dbReference>
<evidence type="ECO:0000256" key="4">
    <source>
        <dbReference type="ARBA" id="ARBA00022737"/>
    </source>
</evidence>
<comment type="subcellular location">
    <subcellularLocation>
        <location evidence="1">Cytoplasm</location>
    </subcellularLocation>
</comment>
<dbReference type="PROSITE" id="PS51981">
    <property type="entry name" value="ZF_RZ"/>
    <property type="match status" value="1"/>
</dbReference>
<dbReference type="InterPro" id="IPR000967">
    <property type="entry name" value="Znf_NFX1"/>
</dbReference>
<evidence type="ECO:0008006" key="14">
    <source>
        <dbReference type="Google" id="ProtNLM"/>
    </source>
</evidence>
<feature type="domain" description="RZ-type" evidence="11">
    <location>
        <begin position="2216"/>
        <end position="2288"/>
    </location>
</feature>
<evidence type="ECO:0000256" key="1">
    <source>
        <dbReference type="ARBA" id="ARBA00004496"/>
    </source>
</evidence>
<evidence type="ECO:0000256" key="6">
    <source>
        <dbReference type="ARBA" id="ARBA00022833"/>
    </source>
</evidence>
<organism evidence="12 13">
    <name type="scientific">Tulasnella calospora MUT 4182</name>
    <dbReference type="NCBI Taxonomy" id="1051891"/>
    <lineage>
        <taxon>Eukaryota</taxon>
        <taxon>Fungi</taxon>
        <taxon>Dikarya</taxon>
        <taxon>Basidiomycota</taxon>
        <taxon>Agaricomycotina</taxon>
        <taxon>Agaricomycetes</taxon>
        <taxon>Cantharellales</taxon>
        <taxon>Tulasnellaceae</taxon>
        <taxon>Tulasnella</taxon>
    </lineage>
</organism>
<feature type="domain" description="C3H1-type" evidence="10">
    <location>
        <begin position="138"/>
        <end position="166"/>
    </location>
</feature>
<feature type="compositionally biased region" description="Polar residues" evidence="9">
    <location>
        <begin position="55"/>
        <end position="69"/>
    </location>
</feature>
<dbReference type="InterPro" id="IPR041679">
    <property type="entry name" value="DNA2/NAM7-like_C"/>
</dbReference>
<dbReference type="Pfam" id="PF13087">
    <property type="entry name" value="AAA_12"/>
    <property type="match status" value="1"/>
</dbReference>
<keyword evidence="7" id="KW-0391">Immunity</keyword>
<dbReference type="CDD" id="cd18808">
    <property type="entry name" value="SF1_C_Upf1"/>
    <property type="match status" value="1"/>
</dbReference>
<feature type="domain" description="C3H1-type" evidence="10">
    <location>
        <begin position="87"/>
        <end position="115"/>
    </location>
</feature>
<dbReference type="Gene3D" id="3.40.50.300">
    <property type="entry name" value="P-loop containing nucleotide triphosphate hydrolases"/>
    <property type="match status" value="3"/>
</dbReference>
<evidence type="ECO:0000313" key="12">
    <source>
        <dbReference type="EMBL" id="KIO31501.1"/>
    </source>
</evidence>
<evidence type="ECO:0000256" key="7">
    <source>
        <dbReference type="ARBA" id="ARBA00022859"/>
    </source>
</evidence>
<dbReference type="GO" id="GO:0002376">
    <property type="term" value="P:immune system process"/>
    <property type="evidence" value="ECO:0007669"/>
    <property type="project" value="UniProtKB-KW"/>
</dbReference>
<dbReference type="Pfam" id="PF20173">
    <property type="entry name" value="ZnF_RZ-type"/>
    <property type="match status" value="1"/>
</dbReference>
<feature type="region of interest" description="Disordered" evidence="9">
    <location>
        <begin position="1010"/>
        <end position="1054"/>
    </location>
</feature>
<keyword evidence="2" id="KW-0963">Cytoplasm</keyword>